<sequence>MNADTCVSYCDPAAMDSYYNAASQDTEGSSPFRAFQASDKFSPTFLASKGQGFGDSSTKWECQSLDGSVQAPGSAGSPASFNKYPPQQQQPPHLYMQRGPCKTPPDSNIKLQESSGHNGALQVSCYGKESALGEPDLQPSSDPSAMDSSYLSVKEAGVKVPQDRASTDLPSPMDKADSESNKGKKRRNRTTFTSYQLEELEKVFQKTHYPDVYAREQLAMRTDLTEARVQVWFQNRRAKWRKRERFGQMQQVRTHFSTAYELPLLTRAENYAQIQNPSWIGNNGAASPVPACVVPCETVPSCMSPHAHPHAAGGVSEFLGVSGPGSHVGQTHMGGLFGTAGMSPSLNGYELNSEPDRKTSSIAALRMKAKEHSAAISWAT</sequence>
<comment type="similarity">
    <text evidence="2">Belongs to the paired homeobox family.</text>
</comment>
<dbReference type="Gene3D" id="1.10.10.60">
    <property type="entry name" value="Homeodomain-like"/>
    <property type="match status" value="1"/>
</dbReference>
<evidence type="ECO:0000256" key="12">
    <source>
        <dbReference type="ARBA" id="ARBA00074894"/>
    </source>
</evidence>
<keyword evidence="9" id="KW-0804">Transcription</keyword>
<keyword evidence="6 13" id="KW-0238">DNA-binding</keyword>
<evidence type="ECO:0000256" key="3">
    <source>
        <dbReference type="ARBA" id="ARBA00022473"/>
    </source>
</evidence>
<organism evidence="18 19">
    <name type="scientific">Nesospiza acunhae</name>
    <dbReference type="NCBI Taxonomy" id="381881"/>
    <lineage>
        <taxon>Eukaryota</taxon>
        <taxon>Metazoa</taxon>
        <taxon>Chordata</taxon>
        <taxon>Craniata</taxon>
        <taxon>Vertebrata</taxon>
        <taxon>Euteleostomi</taxon>
        <taxon>Archelosauria</taxon>
        <taxon>Archosauria</taxon>
        <taxon>Dinosauria</taxon>
        <taxon>Saurischia</taxon>
        <taxon>Theropoda</taxon>
        <taxon>Coelurosauria</taxon>
        <taxon>Aves</taxon>
        <taxon>Neognathae</taxon>
        <taxon>Neoaves</taxon>
        <taxon>Telluraves</taxon>
        <taxon>Australaves</taxon>
        <taxon>Passeriformes</taxon>
        <taxon>Thraupidae</taxon>
        <taxon>Nesospiza</taxon>
    </lineage>
</organism>
<keyword evidence="5" id="KW-0805">Transcription regulation</keyword>
<dbReference type="FunFam" id="1.10.10.60:FF:000127">
    <property type="entry name" value="homeobox protein aristaless-like 4"/>
    <property type="match status" value="1"/>
</dbReference>
<dbReference type="InterPro" id="IPR001356">
    <property type="entry name" value="HD"/>
</dbReference>
<protein>
    <recommendedName>
        <fullName evidence="12">Homeobox protein aristaless-like 4</fullName>
    </recommendedName>
</protein>
<evidence type="ECO:0000256" key="1">
    <source>
        <dbReference type="ARBA" id="ARBA00004123"/>
    </source>
</evidence>
<keyword evidence="8" id="KW-0010">Activator</keyword>
<dbReference type="CDD" id="cd00086">
    <property type="entry name" value="homeodomain"/>
    <property type="match status" value="1"/>
</dbReference>
<dbReference type="Proteomes" id="UP000549091">
    <property type="component" value="Unassembled WGS sequence"/>
</dbReference>
<dbReference type="InterPro" id="IPR017970">
    <property type="entry name" value="Homeobox_CS"/>
</dbReference>
<dbReference type="GO" id="GO:0000977">
    <property type="term" value="F:RNA polymerase II transcription regulatory region sequence-specific DNA binding"/>
    <property type="evidence" value="ECO:0007669"/>
    <property type="project" value="TreeGrafter"/>
</dbReference>
<evidence type="ECO:0000313" key="18">
    <source>
        <dbReference type="EMBL" id="NWZ93956.1"/>
    </source>
</evidence>
<evidence type="ECO:0000256" key="14">
    <source>
        <dbReference type="RuleBase" id="RU000682"/>
    </source>
</evidence>
<keyword evidence="19" id="KW-1185">Reference proteome</keyword>
<evidence type="ECO:0000256" key="13">
    <source>
        <dbReference type="PROSITE-ProRule" id="PRU00108"/>
    </source>
</evidence>
<evidence type="ECO:0000256" key="5">
    <source>
        <dbReference type="ARBA" id="ARBA00023015"/>
    </source>
</evidence>
<comment type="subcellular location">
    <subcellularLocation>
        <location evidence="1 13 14">Nucleus</location>
    </subcellularLocation>
</comment>
<evidence type="ECO:0000256" key="11">
    <source>
        <dbReference type="ARBA" id="ARBA00064179"/>
    </source>
</evidence>
<dbReference type="SUPFAM" id="SSF46689">
    <property type="entry name" value="Homeodomain-like"/>
    <property type="match status" value="1"/>
</dbReference>
<dbReference type="Pfam" id="PF00046">
    <property type="entry name" value="Homeodomain"/>
    <property type="match status" value="1"/>
</dbReference>
<dbReference type="EMBL" id="VZSU01000786">
    <property type="protein sequence ID" value="NWZ93956.1"/>
    <property type="molecule type" value="Genomic_DNA"/>
</dbReference>
<evidence type="ECO:0000256" key="8">
    <source>
        <dbReference type="ARBA" id="ARBA00023159"/>
    </source>
</evidence>
<evidence type="ECO:0000259" key="17">
    <source>
        <dbReference type="PROSITE" id="PS50803"/>
    </source>
</evidence>
<gene>
    <name evidence="18" type="primary">Alx4</name>
    <name evidence="18" type="ORF">NESACU_R02763</name>
</gene>
<dbReference type="PROSITE" id="PS50803">
    <property type="entry name" value="OAR"/>
    <property type="match status" value="1"/>
</dbReference>
<dbReference type="InterPro" id="IPR003654">
    <property type="entry name" value="OAR_dom"/>
</dbReference>
<feature type="region of interest" description="Disordered" evidence="15">
    <location>
        <begin position="66"/>
        <end position="113"/>
    </location>
</feature>
<dbReference type="InterPro" id="IPR009057">
    <property type="entry name" value="Homeodomain-like_sf"/>
</dbReference>
<evidence type="ECO:0000256" key="2">
    <source>
        <dbReference type="ARBA" id="ARBA00005733"/>
    </source>
</evidence>
<feature type="DNA-binding region" description="Homeobox" evidence="13">
    <location>
        <begin position="185"/>
        <end position="244"/>
    </location>
</feature>
<dbReference type="GO" id="GO:0048513">
    <property type="term" value="P:animal organ development"/>
    <property type="evidence" value="ECO:0007669"/>
    <property type="project" value="UniProtKB-ARBA"/>
</dbReference>
<feature type="non-terminal residue" evidence="18">
    <location>
        <position position="380"/>
    </location>
</feature>
<evidence type="ECO:0000259" key="16">
    <source>
        <dbReference type="PROSITE" id="PS50071"/>
    </source>
</evidence>
<keyword evidence="3" id="KW-0217">Developmental protein</keyword>
<evidence type="ECO:0000256" key="6">
    <source>
        <dbReference type="ARBA" id="ARBA00023125"/>
    </source>
</evidence>
<evidence type="ECO:0000256" key="9">
    <source>
        <dbReference type="ARBA" id="ARBA00023163"/>
    </source>
</evidence>
<dbReference type="GO" id="GO:0005634">
    <property type="term" value="C:nucleus"/>
    <property type="evidence" value="ECO:0007669"/>
    <property type="project" value="UniProtKB-SubCell"/>
</dbReference>
<dbReference type="InterPro" id="IPR050649">
    <property type="entry name" value="Paired_Homeobox_TFs"/>
</dbReference>
<evidence type="ECO:0000256" key="4">
    <source>
        <dbReference type="ARBA" id="ARBA00022553"/>
    </source>
</evidence>
<dbReference type="SMART" id="SM00389">
    <property type="entry name" value="HOX"/>
    <property type="match status" value="1"/>
</dbReference>
<proteinExistence type="inferred from homology"/>
<dbReference type="GO" id="GO:0001228">
    <property type="term" value="F:DNA-binding transcription activator activity, RNA polymerase II-specific"/>
    <property type="evidence" value="ECO:0007669"/>
    <property type="project" value="TreeGrafter"/>
</dbReference>
<dbReference type="PROSITE" id="PS50071">
    <property type="entry name" value="HOMEOBOX_2"/>
    <property type="match status" value="1"/>
</dbReference>
<feature type="region of interest" description="Disordered" evidence="15">
    <location>
        <begin position="157"/>
        <end position="190"/>
    </location>
</feature>
<keyword evidence="7 13" id="KW-0371">Homeobox</keyword>
<dbReference type="Pfam" id="PF03826">
    <property type="entry name" value="OAR"/>
    <property type="match status" value="1"/>
</dbReference>
<feature type="domain" description="Homeobox" evidence="16">
    <location>
        <begin position="183"/>
        <end position="243"/>
    </location>
</feature>
<feature type="non-terminal residue" evidence="18">
    <location>
        <position position="1"/>
    </location>
</feature>
<comment type="caution">
    <text evidence="18">The sequence shown here is derived from an EMBL/GenBank/DDBJ whole genome shotgun (WGS) entry which is preliminary data.</text>
</comment>
<dbReference type="PANTHER" id="PTHR24329:SF322">
    <property type="entry name" value="HOMEOBOX PROTEIN ARISTALESS-LIKE 4"/>
    <property type="match status" value="1"/>
</dbReference>
<evidence type="ECO:0000256" key="7">
    <source>
        <dbReference type="ARBA" id="ARBA00023155"/>
    </source>
</evidence>
<dbReference type="PROSITE" id="PS00027">
    <property type="entry name" value="HOMEOBOX_1"/>
    <property type="match status" value="1"/>
</dbReference>
<reference evidence="18 19" key="1">
    <citation type="submission" date="2019-09" db="EMBL/GenBank/DDBJ databases">
        <title>Bird 10,000 Genomes (B10K) Project - Family phase.</title>
        <authorList>
            <person name="Zhang G."/>
        </authorList>
    </citation>
    <scope>NUCLEOTIDE SEQUENCE [LARGE SCALE GENOMIC DNA]</scope>
    <source>
        <strain evidence="18">OUT-0053</strain>
        <tissue evidence="18">Muscle</tissue>
    </source>
</reference>
<keyword evidence="10 13" id="KW-0539">Nucleus</keyword>
<accession>A0A7K7RNY2</accession>
<keyword evidence="4" id="KW-0597">Phosphoprotein</keyword>
<evidence type="ECO:0000256" key="15">
    <source>
        <dbReference type="SAM" id="MobiDB-lite"/>
    </source>
</evidence>
<dbReference type="PANTHER" id="PTHR24329">
    <property type="entry name" value="HOMEOBOX PROTEIN ARISTALESS"/>
    <property type="match status" value="1"/>
</dbReference>
<evidence type="ECO:0000256" key="10">
    <source>
        <dbReference type="ARBA" id="ARBA00023242"/>
    </source>
</evidence>
<name>A0A7K7RNY2_9PASS</name>
<feature type="domain" description="OAR" evidence="17">
    <location>
        <begin position="360"/>
        <end position="373"/>
    </location>
</feature>
<evidence type="ECO:0000313" key="19">
    <source>
        <dbReference type="Proteomes" id="UP000549091"/>
    </source>
</evidence>
<comment type="subunit">
    <text evidence="11">Binds DNA.</text>
</comment>
<dbReference type="AlphaFoldDB" id="A0A7K7RNY2"/>